<name>A0A2P5I4S9_DIAHE</name>
<gene>
    <name evidence="3" type="ORF">DHEL01_v204078</name>
</gene>
<protein>
    <recommendedName>
        <fullName evidence="2">AHC1-like C2H2 zinc-finger domain-containing protein</fullName>
    </recommendedName>
</protein>
<evidence type="ECO:0000259" key="2">
    <source>
        <dbReference type="Pfam" id="PF25909"/>
    </source>
</evidence>
<dbReference type="STRING" id="158607.A0A2P5I4S9"/>
<dbReference type="EMBL" id="MAVT02000262">
    <property type="protein sequence ID" value="POS77527.1"/>
    <property type="molecule type" value="Genomic_DNA"/>
</dbReference>
<feature type="region of interest" description="Disordered" evidence="1">
    <location>
        <begin position="39"/>
        <end position="60"/>
    </location>
</feature>
<evidence type="ECO:0000313" key="3">
    <source>
        <dbReference type="EMBL" id="POS77527.1"/>
    </source>
</evidence>
<feature type="compositionally biased region" description="Polar residues" evidence="1">
    <location>
        <begin position="383"/>
        <end position="401"/>
    </location>
</feature>
<comment type="caution">
    <text evidence="3">The sequence shown here is derived from an EMBL/GenBank/DDBJ whole genome shotgun (WGS) entry which is preliminary data.</text>
</comment>
<feature type="region of interest" description="Disordered" evidence="1">
    <location>
        <begin position="445"/>
        <end position="634"/>
    </location>
</feature>
<dbReference type="InParanoid" id="A0A2P5I4S9"/>
<feature type="region of interest" description="Disordered" evidence="1">
    <location>
        <begin position="383"/>
        <end position="418"/>
    </location>
</feature>
<feature type="compositionally biased region" description="Acidic residues" evidence="1">
    <location>
        <begin position="564"/>
        <end position="580"/>
    </location>
</feature>
<accession>A0A2P5I4S9</accession>
<keyword evidence="4" id="KW-1185">Reference proteome</keyword>
<sequence>MREMFRFWSGDAKPGDSLAEGDQVMTMCSKDLPSLATSPQLLKRKVSPAHDGSDDDGDDGVCAKRAKVDYSVATPPETPAMPRQEYFKSQSPQAVAPNTDRIVDIINQQFGTEILLKHQELRFINQELAKCQVALEQLRRCHLIPYPTSCPTPQQMLDISQGKGSAVQGRAGEPAAQWAPPFGVTDGPYARHYAKWLIPDPKFGDVVPEWQGLSVVPRNAAEGRTTRNSLSEATTIGKRVARGQTGQKLSTNYAPPKPKAPCIVKRSNGVVVKLVCNSCHRDNFSSTQGFINHCRIAHRKEYKSHEEAAIDCGQPISVSESSAATNTTNTATTATTATATVTEEKNSSAPAPGIVHPLARTDATAEQNAYASLLKRINESLKSCHQGTTPKTPGATSSSPSVKAEGKPPKSFAAAPGTPFLSDLLQKRDFQGDLNKHVEDAKIKMDLDDDVSPDEESDDGERYSSSNVDPPAVNKVSTAGARVPASGVRIPARAVPTPAAGPRPPSSKGRSPHLAFTSTASKLLPSARVNDEDDSGMDDTTLMDVDHSPNTATSNNAPSLVSDDGGDDESDDGSSSDASDDGSLTEVTEINIEYPDVQDLSQHGGNNGTRAKDESRHVTFVTPLTGKAATRRMP</sequence>
<proteinExistence type="predicted"/>
<dbReference type="Proteomes" id="UP000094444">
    <property type="component" value="Unassembled WGS sequence"/>
</dbReference>
<dbReference type="InterPro" id="IPR058706">
    <property type="entry name" value="zf-C2H2_AHC1-like"/>
</dbReference>
<feature type="domain" description="AHC1-like C2H2 zinc-finger" evidence="2">
    <location>
        <begin position="262"/>
        <end position="309"/>
    </location>
</feature>
<feature type="compositionally biased region" description="Polar residues" evidence="1">
    <location>
        <begin position="548"/>
        <end position="559"/>
    </location>
</feature>
<organism evidence="3 4">
    <name type="scientific">Diaporthe helianthi</name>
    <dbReference type="NCBI Taxonomy" id="158607"/>
    <lineage>
        <taxon>Eukaryota</taxon>
        <taxon>Fungi</taxon>
        <taxon>Dikarya</taxon>
        <taxon>Ascomycota</taxon>
        <taxon>Pezizomycotina</taxon>
        <taxon>Sordariomycetes</taxon>
        <taxon>Sordariomycetidae</taxon>
        <taxon>Diaporthales</taxon>
        <taxon>Diaporthaceae</taxon>
        <taxon>Diaporthe</taxon>
    </lineage>
</organism>
<dbReference type="AlphaFoldDB" id="A0A2P5I4S9"/>
<reference evidence="3" key="1">
    <citation type="submission" date="2017-09" db="EMBL/GenBank/DDBJ databases">
        <title>Polyketide synthases of a Diaporthe helianthi virulent isolate.</title>
        <authorList>
            <person name="Baroncelli R."/>
        </authorList>
    </citation>
    <scope>NUCLEOTIDE SEQUENCE [LARGE SCALE GENOMIC DNA]</scope>
    <source>
        <strain evidence="3">7/96</strain>
    </source>
</reference>
<evidence type="ECO:0000256" key="1">
    <source>
        <dbReference type="SAM" id="MobiDB-lite"/>
    </source>
</evidence>
<dbReference type="Pfam" id="PF25909">
    <property type="entry name" value="zf-C2H2_AHC1"/>
    <property type="match status" value="1"/>
</dbReference>
<evidence type="ECO:0000313" key="4">
    <source>
        <dbReference type="Proteomes" id="UP000094444"/>
    </source>
</evidence>
<dbReference type="OrthoDB" id="5355528at2759"/>
<feature type="compositionally biased region" description="Acidic residues" evidence="1">
    <location>
        <begin position="447"/>
        <end position="459"/>
    </location>
</feature>